<dbReference type="Pfam" id="PF08600">
    <property type="entry name" value="NuBaID_C"/>
    <property type="match status" value="1"/>
</dbReference>
<proteinExistence type="predicted"/>
<dbReference type="Pfam" id="PF07967">
    <property type="entry name" value="zf-C3HC"/>
    <property type="match status" value="1"/>
</dbReference>
<comment type="caution">
    <text evidence="9">The sequence shown here is derived from an EMBL/GenBank/DDBJ whole genome shotgun (WGS) entry which is preliminary data.</text>
</comment>
<dbReference type="VEuPathDB" id="FungiDB:jhhlp_003227"/>
<feature type="compositionally biased region" description="Polar residues" evidence="6">
    <location>
        <begin position="493"/>
        <end position="511"/>
    </location>
</feature>
<dbReference type="InterPro" id="IPR013909">
    <property type="entry name" value="NuBaID_C"/>
</dbReference>
<accession>A0A2N3NG95</accession>
<feature type="region of interest" description="Disordered" evidence="6">
    <location>
        <begin position="27"/>
        <end position="66"/>
    </location>
</feature>
<feature type="compositionally biased region" description="Polar residues" evidence="6">
    <location>
        <begin position="426"/>
        <end position="442"/>
    </location>
</feature>
<evidence type="ECO:0000259" key="7">
    <source>
        <dbReference type="Pfam" id="PF07967"/>
    </source>
</evidence>
<dbReference type="InParanoid" id="A0A2N3NG95"/>
<evidence type="ECO:0000256" key="5">
    <source>
        <dbReference type="ARBA" id="ARBA00023242"/>
    </source>
</evidence>
<comment type="subcellular location">
    <subcellularLocation>
        <location evidence="1">Nucleus</location>
    </subcellularLocation>
</comment>
<gene>
    <name evidence="9" type="ORF">jhhlp_003227</name>
</gene>
<feature type="domain" description="NuBaID C-terminal" evidence="8">
    <location>
        <begin position="296"/>
        <end position="398"/>
    </location>
</feature>
<keyword evidence="2" id="KW-0479">Metal-binding</keyword>
<evidence type="ECO:0000256" key="4">
    <source>
        <dbReference type="ARBA" id="ARBA00022833"/>
    </source>
</evidence>
<feature type="non-terminal residue" evidence="9">
    <location>
        <position position="1"/>
    </location>
</feature>
<dbReference type="OrthoDB" id="2592092at2759"/>
<evidence type="ECO:0008006" key="11">
    <source>
        <dbReference type="Google" id="ProtNLM"/>
    </source>
</evidence>
<evidence type="ECO:0000256" key="6">
    <source>
        <dbReference type="SAM" id="MobiDB-lite"/>
    </source>
</evidence>
<dbReference type="Proteomes" id="UP000233524">
    <property type="component" value="Unassembled WGS sequence"/>
</dbReference>
<dbReference type="PANTHER" id="PTHR15835:SF6">
    <property type="entry name" value="ZINC FINGER C3HC-TYPE PROTEIN 1"/>
    <property type="match status" value="1"/>
</dbReference>
<evidence type="ECO:0000313" key="10">
    <source>
        <dbReference type="Proteomes" id="UP000233524"/>
    </source>
</evidence>
<keyword evidence="4" id="KW-0862">Zinc</keyword>
<sequence length="511" mass="56513">TASTHPPPLTTRQNMNATKRKFNAIIQGIGNKPSPPPSITSNDDGPPTPRGSIRSVASTPSKMGADADLLSKRRRLGIPGSTPDSKGSTSISNVVLRKWSLTRKQPEPQPQPKYCPSDRGELLKRLATFQELVNWAPKPDRVNEVEWAKRGWTCRGKERVRCVLCNKELVVGLNKKEVDGKEVPVLVPSEIEEKLVDKYAELIVESHQEDCLWKKRGCEDSLLRISFSNATANLESLRSRYDELCARKPFLPYEFNLKLPEEVNIDTILSQLPTDFFSNPASANDTSDPTSPNRTALVLALMGWQGLSDSRIGAVPNSASCHTCLRRLGLWMFKSKEVGPNNEIIVPAPMDHLDPVKEHRFFCPWKNAHTQRLGSSRSTPESDLPAWKMLAQSLRNEAYLRGVLDDSNRAGSKSANRRAVEVTVQDVPSTPTKMPATPTTGGIDSPFSAVGAEDGEDDTARDAKDKERWARLRRVKSLFDSKGSRKLKRANSRPGTAVSTKSAKSGSTKDQ</sequence>
<protein>
    <recommendedName>
        <fullName evidence="11">C3HC-type domain-containing protein</fullName>
    </recommendedName>
</protein>
<dbReference type="GO" id="GO:0008270">
    <property type="term" value="F:zinc ion binding"/>
    <property type="evidence" value="ECO:0007669"/>
    <property type="project" value="UniProtKB-KW"/>
</dbReference>
<feature type="domain" description="C3HC-type" evidence="7">
    <location>
        <begin position="116"/>
        <end position="254"/>
    </location>
</feature>
<evidence type="ECO:0000313" key="9">
    <source>
        <dbReference type="EMBL" id="PKS11463.1"/>
    </source>
</evidence>
<feature type="region of interest" description="Disordered" evidence="6">
    <location>
        <begin position="480"/>
        <end position="511"/>
    </location>
</feature>
<dbReference type="AlphaFoldDB" id="A0A2N3NG95"/>
<evidence type="ECO:0000256" key="1">
    <source>
        <dbReference type="ARBA" id="ARBA00004123"/>
    </source>
</evidence>
<dbReference type="PANTHER" id="PTHR15835">
    <property type="entry name" value="NUCLEAR-INTERACTING PARTNER OF ALK"/>
    <property type="match status" value="1"/>
</dbReference>
<dbReference type="GO" id="GO:0005634">
    <property type="term" value="C:nucleus"/>
    <property type="evidence" value="ECO:0007669"/>
    <property type="project" value="UniProtKB-SubCell"/>
</dbReference>
<name>A0A2N3NG95_9PEZI</name>
<evidence type="ECO:0000259" key="8">
    <source>
        <dbReference type="Pfam" id="PF08600"/>
    </source>
</evidence>
<feature type="region of interest" description="Disordered" evidence="6">
    <location>
        <begin position="407"/>
        <end position="468"/>
    </location>
</feature>
<keyword evidence="5" id="KW-0539">Nucleus</keyword>
<keyword evidence="3" id="KW-0863">Zinc-finger</keyword>
<dbReference type="InterPro" id="IPR012935">
    <property type="entry name" value="NuBaID_N"/>
</dbReference>
<dbReference type="STRING" id="41688.A0A2N3NG95"/>
<evidence type="ECO:0000256" key="3">
    <source>
        <dbReference type="ARBA" id="ARBA00022771"/>
    </source>
</evidence>
<reference evidence="9 10" key="1">
    <citation type="journal article" date="2017" name="G3 (Bethesda)">
        <title>First Draft Genome Sequence of the Pathogenic Fungus Lomentospora prolificans (Formerly Scedosporium prolificans).</title>
        <authorList>
            <person name="Luo R."/>
            <person name="Zimin A."/>
            <person name="Workman R."/>
            <person name="Fan Y."/>
            <person name="Pertea G."/>
            <person name="Grossman N."/>
            <person name="Wear M.P."/>
            <person name="Jia B."/>
            <person name="Miller H."/>
            <person name="Casadevall A."/>
            <person name="Timp W."/>
            <person name="Zhang S.X."/>
            <person name="Salzberg S.L."/>
        </authorList>
    </citation>
    <scope>NUCLEOTIDE SEQUENCE [LARGE SCALE GENOMIC DNA]</scope>
    <source>
        <strain evidence="9 10">JHH-5317</strain>
    </source>
</reference>
<dbReference type="EMBL" id="NLAX01000008">
    <property type="protein sequence ID" value="PKS11463.1"/>
    <property type="molecule type" value="Genomic_DNA"/>
</dbReference>
<feature type="compositionally biased region" description="Basic and acidic residues" evidence="6">
    <location>
        <begin position="458"/>
        <end position="468"/>
    </location>
</feature>
<keyword evidence="10" id="KW-1185">Reference proteome</keyword>
<organism evidence="9 10">
    <name type="scientific">Lomentospora prolificans</name>
    <dbReference type="NCBI Taxonomy" id="41688"/>
    <lineage>
        <taxon>Eukaryota</taxon>
        <taxon>Fungi</taxon>
        <taxon>Dikarya</taxon>
        <taxon>Ascomycota</taxon>
        <taxon>Pezizomycotina</taxon>
        <taxon>Sordariomycetes</taxon>
        <taxon>Hypocreomycetidae</taxon>
        <taxon>Microascales</taxon>
        <taxon>Microascaceae</taxon>
        <taxon>Lomentospora</taxon>
    </lineage>
</organism>
<evidence type="ECO:0000256" key="2">
    <source>
        <dbReference type="ARBA" id="ARBA00022723"/>
    </source>
</evidence>